<evidence type="ECO:0000256" key="4">
    <source>
        <dbReference type="RuleBase" id="RU003322"/>
    </source>
</evidence>
<comment type="similarity">
    <text evidence="1 4">Belongs to the heat shock protein 70 family.</text>
</comment>
<protein>
    <submittedName>
        <fullName evidence="5">70-kilodalton heat shock protein</fullName>
    </submittedName>
</protein>
<dbReference type="Gene3D" id="3.90.640.10">
    <property type="entry name" value="Actin, Chain A, domain 4"/>
    <property type="match status" value="1"/>
</dbReference>
<dbReference type="PANTHER" id="PTHR19375">
    <property type="entry name" value="HEAT SHOCK PROTEIN 70KDA"/>
    <property type="match status" value="1"/>
</dbReference>
<dbReference type="SUPFAM" id="SSF100920">
    <property type="entry name" value="Heat shock protein 70kD (HSP70), peptide-binding domain"/>
    <property type="match status" value="1"/>
</dbReference>
<dbReference type="Gene3D" id="3.30.30.30">
    <property type="match status" value="1"/>
</dbReference>
<keyword evidence="2 4" id="KW-0547">Nucleotide-binding</keyword>
<dbReference type="PRINTS" id="PR00301">
    <property type="entry name" value="HEATSHOCK70"/>
</dbReference>
<dbReference type="Gene3D" id="3.30.420.40">
    <property type="match status" value="2"/>
</dbReference>
<keyword evidence="5" id="KW-0346">Stress response</keyword>
<accession>A0AAD5T2Q2</accession>
<dbReference type="InterPro" id="IPR043129">
    <property type="entry name" value="ATPase_NBD"/>
</dbReference>
<dbReference type="EMBL" id="JADGJH010000555">
    <property type="protein sequence ID" value="KAJ3126510.1"/>
    <property type="molecule type" value="Genomic_DNA"/>
</dbReference>
<evidence type="ECO:0000256" key="1">
    <source>
        <dbReference type="ARBA" id="ARBA00007381"/>
    </source>
</evidence>
<gene>
    <name evidence="5" type="primary">HSP70_7</name>
    <name evidence="5" type="ORF">HK100_010213</name>
</gene>
<dbReference type="Gene3D" id="2.60.34.10">
    <property type="entry name" value="Substrate Binding Domain Of DNAk, Chain A, domain 1"/>
    <property type="match status" value="1"/>
</dbReference>
<organism evidence="5 6">
    <name type="scientific">Physocladia obscura</name>
    <dbReference type="NCBI Taxonomy" id="109957"/>
    <lineage>
        <taxon>Eukaryota</taxon>
        <taxon>Fungi</taxon>
        <taxon>Fungi incertae sedis</taxon>
        <taxon>Chytridiomycota</taxon>
        <taxon>Chytridiomycota incertae sedis</taxon>
        <taxon>Chytridiomycetes</taxon>
        <taxon>Chytridiales</taxon>
        <taxon>Chytriomycetaceae</taxon>
        <taxon>Physocladia</taxon>
    </lineage>
</organism>
<dbReference type="AlphaFoldDB" id="A0AAD5T2Q2"/>
<evidence type="ECO:0000256" key="3">
    <source>
        <dbReference type="ARBA" id="ARBA00022840"/>
    </source>
</evidence>
<reference evidence="5" key="1">
    <citation type="submission" date="2020-05" db="EMBL/GenBank/DDBJ databases">
        <title>Phylogenomic resolution of chytrid fungi.</title>
        <authorList>
            <person name="Stajich J.E."/>
            <person name="Amses K."/>
            <person name="Simmons R."/>
            <person name="Seto K."/>
            <person name="Myers J."/>
            <person name="Bonds A."/>
            <person name="Quandt C.A."/>
            <person name="Barry K."/>
            <person name="Liu P."/>
            <person name="Grigoriev I."/>
            <person name="Longcore J.E."/>
            <person name="James T.Y."/>
        </authorList>
    </citation>
    <scope>NUCLEOTIDE SEQUENCE</scope>
    <source>
        <strain evidence="5">JEL0513</strain>
    </source>
</reference>
<sequence>MSTAAKQEDVFIGISFGSLNSSVAIVNSKDKGGETIANEDGDRIIPSYVAYNGYDTLCGTQAKAQAMSNPKGTIVQFRNLLGLPTEVDHQLSSLSMSIVEDSAHQPAYEIEEYESEDAEDPTTKQLSVSAVTTAYLASLKETAQAFLGKSVNGVVVSVPTHFAEKSKAALIQTAKDAGFAKVFTIAEPIAAVLAFDHAATINGLGSTKPDRLVLVVDLGGHQLNTTLVSANNGLYSIASSLDDYKIGGSQFDEVLVSYVKEEFKRKTKLDVGNNRRALAKARNACEQTKRMLSQKDTAPCSIDSFFEGLDFHGQVIRGRFEHLAEPLFERIQEVIERALKEGSVTPEAVDEVLLVGGSTRIPALQSLIGDIFPETTVIRTDVEPDEAIGNGAAKQGGIIAEVEAEGVSYAEASVNKEVVELPHLAHSVGLEAANGSFVKIIPRLAPIPARRAVEFSNSVQGQTEVFLAVYEGEDEIAKNNHLLAEIVVNDLPEGLNVGEAKIDVTFLIEKDEVLQVVAKERSVGKQLKVKVTQAKH</sequence>
<evidence type="ECO:0000313" key="6">
    <source>
        <dbReference type="Proteomes" id="UP001211907"/>
    </source>
</evidence>
<dbReference type="GO" id="GO:0005524">
    <property type="term" value="F:ATP binding"/>
    <property type="evidence" value="ECO:0007669"/>
    <property type="project" value="UniProtKB-KW"/>
</dbReference>
<comment type="caution">
    <text evidence="5">The sequence shown here is derived from an EMBL/GenBank/DDBJ whole genome shotgun (WGS) entry which is preliminary data.</text>
</comment>
<evidence type="ECO:0000256" key="2">
    <source>
        <dbReference type="ARBA" id="ARBA00022741"/>
    </source>
</evidence>
<dbReference type="FunFam" id="3.90.640.10:FF:000010">
    <property type="entry name" value="heat shock 70 kDa protein 14"/>
    <property type="match status" value="1"/>
</dbReference>
<proteinExistence type="inferred from homology"/>
<dbReference type="GO" id="GO:0140662">
    <property type="term" value="F:ATP-dependent protein folding chaperone"/>
    <property type="evidence" value="ECO:0007669"/>
    <property type="project" value="InterPro"/>
</dbReference>
<evidence type="ECO:0000313" key="5">
    <source>
        <dbReference type="EMBL" id="KAJ3126510.1"/>
    </source>
</evidence>
<dbReference type="InterPro" id="IPR013126">
    <property type="entry name" value="Hsp_70_fam"/>
</dbReference>
<keyword evidence="3 4" id="KW-0067">ATP-binding</keyword>
<dbReference type="Pfam" id="PF00012">
    <property type="entry name" value="HSP70"/>
    <property type="match status" value="1"/>
</dbReference>
<name>A0AAD5T2Q2_9FUNG</name>
<dbReference type="InterPro" id="IPR018181">
    <property type="entry name" value="Heat_shock_70_CS"/>
</dbReference>
<dbReference type="PROSITE" id="PS01036">
    <property type="entry name" value="HSP70_3"/>
    <property type="match status" value="1"/>
</dbReference>
<keyword evidence="6" id="KW-1185">Reference proteome</keyword>
<dbReference type="SUPFAM" id="SSF53067">
    <property type="entry name" value="Actin-like ATPase domain"/>
    <property type="match status" value="2"/>
</dbReference>
<dbReference type="InterPro" id="IPR029047">
    <property type="entry name" value="HSP70_peptide-bd_sf"/>
</dbReference>
<dbReference type="Proteomes" id="UP001211907">
    <property type="component" value="Unassembled WGS sequence"/>
</dbReference>